<dbReference type="AlphaFoldDB" id="A0A5C5ZIA4"/>
<keyword evidence="1" id="KW-0472">Membrane</keyword>
<feature type="transmembrane region" description="Helical" evidence="1">
    <location>
        <begin position="73"/>
        <end position="92"/>
    </location>
</feature>
<dbReference type="OrthoDB" id="9988988at2"/>
<sequence>MRFAVSDLLLLTALVAIYAAGNYLMPAPELSFANLAIGAVTILGMTGPIAYSIHQHRSTCGKRMFACRLRNFWLMHVVVLLIYIAYVAVGVVTGMNGAPLVIAICAGHHLIFLLMLRVVFTEEGFLIGAMFARWSEHRVSFDPRTNRLDFRRLPGVKAPWFWSLQSPGHARLAGDVADEVQAILAEKQSPIEVTTDNTDGHG</sequence>
<feature type="transmembrane region" description="Helical" evidence="1">
    <location>
        <begin position="35"/>
        <end position="53"/>
    </location>
</feature>
<accession>A0A5C5ZIA4</accession>
<keyword evidence="3" id="KW-1185">Reference proteome</keyword>
<dbReference type="RefSeq" id="WP_146403013.1">
    <property type="nucleotide sequence ID" value="NZ_SJPQ01000004.1"/>
</dbReference>
<dbReference type="EMBL" id="SJPQ01000004">
    <property type="protein sequence ID" value="TWT86870.1"/>
    <property type="molecule type" value="Genomic_DNA"/>
</dbReference>
<reference evidence="2 3" key="1">
    <citation type="submission" date="2019-02" db="EMBL/GenBank/DDBJ databases">
        <title>Deep-cultivation of Planctomycetes and their phenomic and genomic characterization uncovers novel biology.</title>
        <authorList>
            <person name="Wiegand S."/>
            <person name="Jogler M."/>
            <person name="Boedeker C."/>
            <person name="Pinto D."/>
            <person name="Vollmers J."/>
            <person name="Rivas-Marin E."/>
            <person name="Kohn T."/>
            <person name="Peeters S.H."/>
            <person name="Heuer A."/>
            <person name="Rast P."/>
            <person name="Oberbeckmann S."/>
            <person name="Bunk B."/>
            <person name="Jeske O."/>
            <person name="Meyerdierks A."/>
            <person name="Storesund J.E."/>
            <person name="Kallscheuer N."/>
            <person name="Luecker S."/>
            <person name="Lage O.M."/>
            <person name="Pohl T."/>
            <person name="Merkel B.J."/>
            <person name="Hornburger P."/>
            <person name="Mueller R.-W."/>
            <person name="Bruemmer F."/>
            <person name="Labrenz M."/>
            <person name="Spormann A.M."/>
            <person name="Op Den Camp H."/>
            <person name="Overmann J."/>
            <person name="Amann R."/>
            <person name="Jetten M.S.M."/>
            <person name="Mascher T."/>
            <person name="Medema M.H."/>
            <person name="Devos D.P."/>
            <person name="Kaster A.-K."/>
            <person name="Ovreas L."/>
            <person name="Rohde M."/>
            <person name="Galperin M.Y."/>
            <person name="Jogler C."/>
        </authorList>
    </citation>
    <scope>NUCLEOTIDE SEQUENCE [LARGE SCALE GENOMIC DNA]</scope>
    <source>
        <strain evidence="2 3">Mal64</strain>
    </source>
</reference>
<evidence type="ECO:0000313" key="3">
    <source>
        <dbReference type="Proteomes" id="UP000315440"/>
    </source>
</evidence>
<proteinExistence type="predicted"/>
<keyword evidence="1" id="KW-1133">Transmembrane helix</keyword>
<name>A0A5C5ZIA4_9BACT</name>
<organism evidence="2 3">
    <name type="scientific">Pseudobythopirellula maris</name>
    <dbReference type="NCBI Taxonomy" id="2527991"/>
    <lineage>
        <taxon>Bacteria</taxon>
        <taxon>Pseudomonadati</taxon>
        <taxon>Planctomycetota</taxon>
        <taxon>Planctomycetia</taxon>
        <taxon>Pirellulales</taxon>
        <taxon>Lacipirellulaceae</taxon>
        <taxon>Pseudobythopirellula</taxon>
    </lineage>
</organism>
<dbReference type="Proteomes" id="UP000315440">
    <property type="component" value="Unassembled WGS sequence"/>
</dbReference>
<comment type="caution">
    <text evidence="2">The sequence shown here is derived from an EMBL/GenBank/DDBJ whole genome shotgun (WGS) entry which is preliminary data.</text>
</comment>
<evidence type="ECO:0000256" key="1">
    <source>
        <dbReference type="SAM" id="Phobius"/>
    </source>
</evidence>
<keyword evidence="1" id="KW-0812">Transmembrane</keyword>
<evidence type="ECO:0000313" key="2">
    <source>
        <dbReference type="EMBL" id="TWT86870.1"/>
    </source>
</evidence>
<protein>
    <submittedName>
        <fullName evidence="2">Uncharacterized protein</fullName>
    </submittedName>
</protein>
<feature type="transmembrane region" description="Helical" evidence="1">
    <location>
        <begin position="98"/>
        <end position="120"/>
    </location>
</feature>
<gene>
    <name evidence="2" type="ORF">Mal64_37000</name>
</gene>